<feature type="binding site" evidence="7">
    <location>
        <position position="135"/>
    </location>
    <ligand>
        <name>Zn(2+)</name>
        <dbReference type="ChEBI" id="CHEBI:29105"/>
    </ligand>
</feature>
<dbReference type="SUPFAM" id="SSF52374">
    <property type="entry name" value="Nucleotidylyl transferase"/>
    <property type="match status" value="1"/>
</dbReference>
<keyword evidence="8" id="KW-0648">Protein biosynthesis</keyword>
<dbReference type="GO" id="GO:0005829">
    <property type="term" value="C:cytosol"/>
    <property type="evidence" value="ECO:0007669"/>
    <property type="project" value="TreeGrafter"/>
</dbReference>
<evidence type="ECO:0000259" key="9">
    <source>
        <dbReference type="Pfam" id="PF00749"/>
    </source>
</evidence>
<dbReference type="AlphaFoldDB" id="A0A154BW08"/>
<comment type="function">
    <text evidence="7">Catalyzes the tRNA-independent activation of glutamate in presence of ATP and the subsequent transfer of glutamate onto a tRNA(Asp). Glutamate is transferred on the 2-amino-5-(4,5-dihydroxy-2-cyclopenten-1-yl) moiety of the queuosine in the wobble position of the QUC anticodon.</text>
</comment>
<dbReference type="InterPro" id="IPR022380">
    <property type="entry name" value="Glu-Q_tRNA(Asp)_Synthase"/>
</dbReference>
<evidence type="ECO:0000256" key="5">
    <source>
        <dbReference type="ARBA" id="ARBA00022840"/>
    </source>
</evidence>
<feature type="binding site" evidence="7">
    <location>
        <position position="107"/>
    </location>
    <ligand>
        <name>Zn(2+)</name>
        <dbReference type="ChEBI" id="CHEBI:29105"/>
    </ligand>
</feature>
<dbReference type="NCBIfam" id="TIGR03838">
    <property type="entry name" value="queuosine_YadB"/>
    <property type="match status" value="1"/>
</dbReference>
<feature type="binding site" evidence="7">
    <location>
        <position position="43"/>
    </location>
    <ligand>
        <name>L-glutamate</name>
        <dbReference type="ChEBI" id="CHEBI:29985"/>
    </ligand>
</feature>
<dbReference type="Gene3D" id="3.40.50.620">
    <property type="entry name" value="HUPs"/>
    <property type="match status" value="1"/>
</dbReference>
<feature type="binding site" evidence="7">
    <location>
        <position position="131"/>
    </location>
    <ligand>
        <name>Zn(2+)</name>
        <dbReference type="ChEBI" id="CHEBI:29105"/>
    </ligand>
</feature>
<dbReference type="EC" id="6.1.1.-" evidence="7"/>
<evidence type="ECO:0000256" key="1">
    <source>
        <dbReference type="ARBA" id="ARBA00022598"/>
    </source>
</evidence>
<feature type="binding site" evidence="7">
    <location>
        <position position="214"/>
    </location>
    <ligand>
        <name>L-glutamate</name>
        <dbReference type="ChEBI" id="CHEBI:29985"/>
    </ligand>
</feature>
<dbReference type="PANTHER" id="PTHR43311">
    <property type="entry name" value="GLUTAMATE--TRNA LIGASE"/>
    <property type="match status" value="1"/>
</dbReference>
<name>A0A154BW08_ANASB</name>
<dbReference type="STRING" id="1794912.AXX12_01330"/>
<feature type="binding site" evidence="7">
    <location>
        <position position="255"/>
    </location>
    <ligand>
        <name>ATP</name>
        <dbReference type="ChEBI" id="CHEBI:30616"/>
    </ligand>
</feature>
<dbReference type="GO" id="GO:0006400">
    <property type="term" value="P:tRNA modification"/>
    <property type="evidence" value="ECO:0007669"/>
    <property type="project" value="InterPro"/>
</dbReference>
<dbReference type="Pfam" id="PF00749">
    <property type="entry name" value="tRNA-synt_1c"/>
    <property type="match status" value="1"/>
</dbReference>
<evidence type="ECO:0000313" key="10">
    <source>
        <dbReference type="EMBL" id="KYZ78214.1"/>
    </source>
</evidence>
<dbReference type="RefSeq" id="WP_066237034.1">
    <property type="nucleotide sequence ID" value="NZ_LSGP01000001.1"/>
</dbReference>
<dbReference type="Proteomes" id="UP000076268">
    <property type="component" value="Unassembled WGS sequence"/>
</dbReference>
<keyword evidence="11" id="KW-1185">Reference proteome</keyword>
<feature type="binding site" evidence="7">
    <location>
        <begin position="7"/>
        <end position="11"/>
    </location>
    <ligand>
        <name>L-glutamate</name>
        <dbReference type="ChEBI" id="CHEBI:29985"/>
    </ligand>
</feature>
<dbReference type="GO" id="GO:0004818">
    <property type="term" value="F:glutamate-tRNA ligase activity"/>
    <property type="evidence" value="ECO:0007669"/>
    <property type="project" value="TreeGrafter"/>
</dbReference>
<evidence type="ECO:0000256" key="6">
    <source>
        <dbReference type="ARBA" id="ARBA00023146"/>
    </source>
</evidence>
<dbReference type="GO" id="GO:0005524">
    <property type="term" value="F:ATP binding"/>
    <property type="evidence" value="ECO:0007669"/>
    <property type="project" value="UniProtKB-KW"/>
</dbReference>
<dbReference type="InterPro" id="IPR049940">
    <property type="entry name" value="GluQ/Sye"/>
</dbReference>
<evidence type="ECO:0000256" key="4">
    <source>
        <dbReference type="ARBA" id="ARBA00022833"/>
    </source>
</evidence>
<organism evidence="10 11">
    <name type="scientific">Anaerosporomusa subterranea</name>
    <dbReference type="NCBI Taxonomy" id="1794912"/>
    <lineage>
        <taxon>Bacteria</taxon>
        <taxon>Bacillati</taxon>
        <taxon>Bacillota</taxon>
        <taxon>Negativicutes</taxon>
        <taxon>Acetonemataceae</taxon>
        <taxon>Anaerosporomusa</taxon>
    </lineage>
</organism>
<comment type="similarity">
    <text evidence="7">Belongs to the class-I aminoacyl-tRNA synthetase family. GluQ subfamily.</text>
</comment>
<feature type="binding site" evidence="7">
    <location>
        <position position="109"/>
    </location>
    <ligand>
        <name>Zn(2+)</name>
        <dbReference type="ChEBI" id="CHEBI:29105"/>
    </ligand>
</feature>
<dbReference type="NCBIfam" id="NF004314">
    <property type="entry name" value="PRK05710.1-3"/>
    <property type="match status" value="1"/>
</dbReference>
<sequence length="318" mass="35488">MRQVRGRFAPSPSGEMHLGNAWTALLAWLAARHSGGEMILRIEDLDPDRSRPEHASQIITDLRWLGLDWDEGPDIGGPYGPYTQDERRHLYDKAIRKLTEQGLIYSCFCSRAQLHSSPTLAPHAGETEWRYPGTCRLLTEQERQAWLEQGRRPLRRIVVPNRTFSFVDHIQGAYQQNLQAVSGDFVVQRSDGVHAYQLAVVVDDALMGVTQVVRGADLLGSTPRQLFLYQVLELTPPSFAHVPLLCGQDGQRLSKRHQALSLTALRQQGISPETIVGYLAWRAGLIKRNEAVAARDLIAGFSLTLLGKDPIAVGTNEL</sequence>
<keyword evidence="2 7" id="KW-0479">Metal-binding</keyword>
<keyword evidence="5 7" id="KW-0067">ATP-binding</keyword>
<dbReference type="InterPro" id="IPR001412">
    <property type="entry name" value="aa-tRNA-synth_I_CS"/>
</dbReference>
<keyword evidence="4 7" id="KW-0862">Zinc</keyword>
<evidence type="ECO:0000256" key="2">
    <source>
        <dbReference type="ARBA" id="ARBA00022723"/>
    </source>
</evidence>
<feature type="domain" description="Glutamyl/glutaminyl-tRNA synthetase class Ib catalytic" evidence="9">
    <location>
        <begin position="3"/>
        <end position="312"/>
    </location>
</feature>
<feature type="short sequence motif" description="'HIGH' region" evidence="7">
    <location>
        <begin position="10"/>
        <end position="20"/>
    </location>
</feature>
<feature type="short sequence motif" description="'KMSKS' region" evidence="7">
    <location>
        <begin position="252"/>
        <end position="256"/>
    </location>
</feature>
<feature type="binding site" evidence="7">
    <location>
        <position position="196"/>
    </location>
    <ligand>
        <name>L-glutamate</name>
        <dbReference type="ChEBI" id="CHEBI:29985"/>
    </ligand>
</feature>
<comment type="caution">
    <text evidence="10">The sequence shown here is derived from an EMBL/GenBank/DDBJ whole genome shotgun (WGS) entry which is preliminary data.</text>
</comment>
<evidence type="ECO:0000313" key="11">
    <source>
        <dbReference type="Proteomes" id="UP000076268"/>
    </source>
</evidence>
<keyword evidence="6 7" id="KW-0030">Aminoacyl-tRNA synthetase</keyword>
<dbReference type="HAMAP" id="MF_01428">
    <property type="entry name" value="Glu_Q_tRNA_synth"/>
    <property type="match status" value="1"/>
</dbReference>
<dbReference type="PROSITE" id="PS00178">
    <property type="entry name" value="AA_TRNA_LIGASE_I"/>
    <property type="match status" value="1"/>
</dbReference>
<protein>
    <recommendedName>
        <fullName evidence="7">Glutamyl-Q tRNA(Asp) synthetase</fullName>
        <shortName evidence="7">Glu-Q-RSs</shortName>
        <ecNumber evidence="7">6.1.1.-</ecNumber>
    </recommendedName>
</protein>
<gene>
    <name evidence="7" type="primary">gluQ</name>
    <name evidence="10" type="ORF">AXX12_01330</name>
</gene>
<evidence type="ECO:0000256" key="7">
    <source>
        <dbReference type="HAMAP-Rule" id="MF_01428"/>
    </source>
</evidence>
<dbReference type="OrthoDB" id="9801560at2"/>
<dbReference type="GO" id="GO:0008270">
    <property type="term" value="F:zinc ion binding"/>
    <property type="evidence" value="ECO:0007669"/>
    <property type="project" value="UniProtKB-UniRule"/>
</dbReference>
<dbReference type="InterPro" id="IPR020058">
    <property type="entry name" value="Glu/Gln-tRNA-synth_Ib_cat-dom"/>
</dbReference>
<keyword evidence="3 7" id="KW-0547">Nucleotide-binding</keyword>
<accession>A0A154BW08</accession>
<comment type="cofactor">
    <cofactor evidence="7">
        <name>Zn(2+)</name>
        <dbReference type="ChEBI" id="CHEBI:29105"/>
    </cofactor>
    <text evidence="7">Binds 1 zinc ion per subunit.</text>
</comment>
<dbReference type="GO" id="GO:0006424">
    <property type="term" value="P:glutamyl-tRNA aminoacylation"/>
    <property type="evidence" value="ECO:0007669"/>
    <property type="project" value="InterPro"/>
</dbReference>
<reference evidence="10 11" key="1">
    <citation type="submission" date="2016-02" db="EMBL/GenBank/DDBJ databases">
        <title>Anaerosporomusa subterraneum gen. nov., sp. nov., a spore-forming obligate anaerobe isolated from saprolite.</title>
        <authorList>
            <person name="Choi J.K."/>
            <person name="Shah M."/>
            <person name="Yee N."/>
        </authorList>
    </citation>
    <scope>NUCLEOTIDE SEQUENCE [LARGE SCALE GENOMIC DNA]</scope>
    <source>
        <strain evidence="10 11">RU4</strain>
    </source>
</reference>
<dbReference type="PANTHER" id="PTHR43311:SF1">
    <property type="entry name" value="GLUTAMYL-Q TRNA(ASP) SYNTHETASE"/>
    <property type="match status" value="1"/>
</dbReference>
<dbReference type="InterPro" id="IPR000924">
    <property type="entry name" value="Glu/Gln-tRNA-synth"/>
</dbReference>
<dbReference type="NCBIfam" id="NF004315">
    <property type="entry name" value="PRK05710.1-4"/>
    <property type="match status" value="1"/>
</dbReference>
<evidence type="ECO:0000256" key="8">
    <source>
        <dbReference type="RuleBase" id="RU363037"/>
    </source>
</evidence>
<evidence type="ECO:0000256" key="3">
    <source>
        <dbReference type="ARBA" id="ARBA00022741"/>
    </source>
</evidence>
<dbReference type="EMBL" id="LSGP01000001">
    <property type="protein sequence ID" value="KYZ78214.1"/>
    <property type="molecule type" value="Genomic_DNA"/>
</dbReference>
<proteinExistence type="inferred from homology"/>
<dbReference type="InterPro" id="IPR014729">
    <property type="entry name" value="Rossmann-like_a/b/a_fold"/>
</dbReference>
<keyword evidence="1 7" id="KW-0436">Ligase</keyword>
<dbReference type="PRINTS" id="PR00987">
    <property type="entry name" value="TRNASYNTHGLU"/>
</dbReference>